<dbReference type="Proteomes" id="UP000198852">
    <property type="component" value="Unassembled WGS sequence"/>
</dbReference>
<dbReference type="STRING" id="95161.SAMN05660874_00650"/>
<dbReference type="SUPFAM" id="SSF82549">
    <property type="entry name" value="DAK1/DegV-like"/>
    <property type="match status" value="1"/>
</dbReference>
<dbReference type="Gene3D" id="3.40.50.10170">
    <property type="match status" value="1"/>
</dbReference>
<evidence type="ECO:0000256" key="1">
    <source>
        <dbReference type="ARBA" id="ARBA00023121"/>
    </source>
</evidence>
<dbReference type="InterPro" id="IPR003797">
    <property type="entry name" value="DegV"/>
</dbReference>
<gene>
    <name evidence="2" type="ORF">SAMN05660874_00650</name>
</gene>
<organism evidence="2 3">
    <name type="scientific">Saccharopolyspora flava</name>
    <dbReference type="NCBI Taxonomy" id="95161"/>
    <lineage>
        <taxon>Bacteria</taxon>
        <taxon>Bacillati</taxon>
        <taxon>Actinomycetota</taxon>
        <taxon>Actinomycetes</taxon>
        <taxon>Pseudonocardiales</taxon>
        <taxon>Pseudonocardiaceae</taxon>
        <taxon>Saccharopolyspora</taxon>
    </lineage>
</organism>
<evidence type="ECO:0000313" key="2">
    <source>
        <dbReference type="EMBL" id="SFS37826.1"/>
    </source>
</evidence>
<dbReference type="EMBL" id="FOZX01000001">
    <property type="protein sequence ID" value="SFS37826.1"/>
    <property type="molecule type" value="Genomic_DNA"/>
</dbReference>
<dbReference type="InterPro" id="IPR043168">
    <property type="entry name" value="DegV_C"/>
</dbReference>
<dbReference type="RefSeq" id="WP_093413540.1">
    <property type="nucleotide sequence ID" value="NZ_FOZX01000001.1"/>
</dbReference>
<dbReference type="AlphaFoldDB" id="A0A1I6PCB6"/>
<dbReference type="OrthoDB" id="9760324at2"/>
<dbReference type="GO" id="GO:0008289">
    <property type="term" value="F:lipid binding"/>
    <property type="evidence" value="ECO:0007669"/>
    <property type="project" value="UniProtKB-KW"/>
</dbReference>
<name>A0A1I6PCB6_9PSEU</name>
<protein>
    <submittedName>
        <fullName evidence="2">EDD domain protein, DegV family</fullName>
    </submittedName>
</protein>
<dbReference type="PANTHER" id="PTHR33434:SF2">
    <property type="entry name" value="FATTY ACID-BINDING PROTEIN TM_1468"/>
    <property type="match status" value="1"/>
</dbReference>
<keyword evidence="1" id="KW-0446">Lipid-binding</keyword>
<dbReference type="NCBIfam" id="TIGR00762">
    <property type="entry name" value="DegV"/>
    <property type="match status" value="1"/>
</dbReference>
<sequence>MRRRVAIVTDSTASVPLDVADRLGISIVQLELTVGAEQNDERRVLHPQMAEAMRNNVPVATNPPPPPAFYWNYADAAASGVEAIISIHISEGMSQTCQAARIAAAEIGVPVYVVDARLTGLSLGFPVIAAAEAAAAGATPHGVMNVLEHRLRSTTQLLYVDTLEYLQRSGRIGRAQAWVGQALSIKPVLIMKDGVIDQLAKGIGEERALRKAIATAVERAGRGPVDVGVEHFEAADRAKEVLDALCSQLPQVRRVTLEETSAIIGAHTGPGALGIAVSPAGP</sequence>
<proteinExistence type="predicted"/>
<reference evidence="3" key="1">
    <citation type="submission" date="2016-10" db="EMBL/GenBank/DDBJ databases">
        <authorList>
            <person name="Varghese N."/>
            <person name="Submissions S."/>
        </authorList>
    </citation>
    <scope>NUCLEOTIDE SEQUENCE [LARGE SCALE GENOMIC DNA]</scope>
    <source>
        <strain evidence="3">DSM 44771</strain>
    </source>
</reference>
<dbReference type="PROSITE" id="PS51482">
    <property type="entry name" value="DEGV"/>
    <property type="match status" value="1"/>
</dbReference>
<dbReference type="InterPro" id="IPR050270">
    <property type="entry name" value="DegV_domain_contain"/>
</dbReference>
<evidence type="ECO:0000313" key="3">
    <source>
        <dbReference type="Proteomes" id="UP000198852"/>
    </source>
</evidence>
<dbReference type="Gene3D" id="3.30.1180.10">
    <property type="match status" value="1"/>
</dbReference>
<dbReference type="PANTHER" id="PTHR33434">
    <property type="entry name" value="DEGV DOMAIN-CONTAINING PROTEIN DR_1986-RELATED"/>
    <property type="match status" value="1"/>
</dbReference>
<keyword evidence="3" id="KW-1185">Reference proteome</keyword>
<dbReference type="Pfam" id="PF02645">
    <property type="entry name" value="DegV"/>
    <property type="match status" value="1"/>
</dbReference>
<accession>A0A1I6PCB6</accession>